<dbReference type="Proteomes" id="UP000007151">
    <property type="component" value="Unassembled WGS sequence"/>
</dbReference>
<dbReference type="STRING" id="278856.A0A212EQA4"/>
<reference evidence="1 2" key="1">
    <citation type="journal article" date="2011" name="Cell">
        <title>The monarch butterfly genome yields insights into long-distance migration.</title>
        <authorList>
            <person name="Zhan S."/>
            <person name="Merlin C."/>
            <person name="Boore J.L."/>
            <person name="Reppert S.M."/>
        </authorList>
    </citation>
    <scope>NUCLEOTIDE SEQUENCE [LARGE SCALE GENOMIC DNA]</scope>
    <source>
        <strain evidence="1">F-2</strain>
    </source>
</reference>
<dbReference type="EMBL" id="AGBW02013278">
    <property type="protein sequence ID" value="OWR43666.1"/>
    <property type="molecule type" value="Genomic_DNA"/>
</dbReference>
<gene>
    <name evidence="1" type="ORF">KGM_201000</name>
</gene>
<comment type="caution">
    <text evidence="1">The sequence shown here is derived from an EMBL/GenBank/DDBJ whole genome shotgun (WGS) entry which is preliminary data.</text>
</comment>
<name>A0A212EQA4_DANPL</name>
<dbReference type="AlphaFoldDB" id="A0A212EQA4"/>
<evidence type="ECO:0000313" key="2">
    <source>
        <dbReference type="Proteomes" id="UP000007151"/>
    </source>
</evidence>
<proteinExistence type="predicted"/>
<dbReference type="InParanoid" id="A0A212EQA4"/>
<protein>
    <submittedName>
        <fullName evidence="1">Phosphatidylinositol-3,4,5-trisphosphate 3-phosphatase PTEN</fullName>
    </submittedName>
</protein>
<keyword evidence="2" id="KW-1185">Reference proteome</keyword>
<organism evidence="1 2">
    <name type="scientific">Danaus plexippus plexippus</name>
    <dbReference type="NCBI Taxonomy" id="278856"/>
    <lineage>
        <taxon>Eukaryota</taxon>
        <taxon>Metazoa</taxon>
        <taxon>Ecdysozoa</taxon>
        <taxon>Arthropoda</taxon>
        <taxon>Hexapoda</taxon>
        <taxon>Insecta</taxon>
        <taxon>Pterygota</taxon>
        <taxon>Neoptera</taxon>
        <taxon>Endopterygota</taxon>
        <taxon>Lepidoptera</taxon>
        <taxon>Glossata</taxon>
        <taxon>Ditrysia</taxon>
        <taxon>Papilionoidea</taxon>
        <taxon>Nymphalidae</taxon>
        <taxon>Danainae</taxon>
        <taxon>Danaini</taxon>
        <taxon>Danaina</taxon>
        <taxon>Danaus</taxon>
        <taxon>Danaus</taxon>
    </lineage>
</organism>
<dbReference type="KEGG" id="dpl:KGM_201000"/>
<sequence length="65" mass="7413">MANSISNIKMTNPIKGIVSKRRKRYVKDGFNLDLAFCRLNGINNIPFQLNKTIHPPTDRDVTRAV</sequence>
<evidence type="ECO:0000313" key="1">
    <source>
        <dbReference type="EMBL" id="OWR43666.1"/>
    </source>
</evidence>
<accession>A0A212EQA4</accession>